<proteinExistence type="predicted"/>
<evidence type="ECO:0000313" key="1">
    <source>
        <dbReference type="EMBL" id="QQP85369.1"/>
    </source>
</evidence>
<dbReference type="Proteomes" id="UP000595278">
    <property type="component" value="Chromosome"/>
</dbReference>
<sequence length="45" mass="5332">MAAGLQDYYHLTFNSFATDPYHYDLWTYLLAYVVTQQSSQPIKNR</sequence>
<organism evidence="1 2">
    <name type="scientific">Entomomonas asaccharolytica</name>
    <dbReference type="NCBI Taxonomy" id="2785331"/>
    <lineage>
        <taxon>Bacteria</taxon>
        <taxon>Pseudomonadati</taxon>
        <taxon>Pseudomonadota</taxon>
        <taxon>Gammaproteobacteria</taxon>
        <taxon>Pseudomonadales</taxon>
        <taxon>Pseudomonadaceae</taxon>
        <taxon>Entomomonas</taxon>
    </lineage>
</organism>
<name>A0A974RXY5_9GAMM</name>
<dbReference type="KEGG" id="eaz:JHT90_13465"/>
<keyword evidence="2" id="KW-1185">Reference proteome</keyword>
<evidence type="ECO:0000313" key="2">
    <source>
        <dbReference type="Proteomes" id="UP000595278"/>
    </source>
</evidence>
<protein>
    <submittedName>
        <fullName evidence="1">Uncharacterized protein</fullName>
    </submittedName>
</protein>
<dbReference type="AlphaFoldDB" id="A0A974RXY5"/>
<dbReference type="RefSeq" id="WP_201091897.1">
    <property type="nucleotide sequence ID" value="NZ_CP067393.1"/>
</dbReference>
<gene>
    <name evidence="1" type="ORF">JHT90_13465</name>
</gene>
<reference evidence="1 2" key="1">
    <citation type="submission" date="2021-01" db="EMBL/GenBank/DDBJ databases">
        <title>Entomomonas sp. F2A isolated from a house cricket (Acheta domesticus).</title>
        <authorList>
            <person name="Spergser J."/>
            <person name="Busse H.-J."/>
        </authorList>
    </citation>
    <scope>NUCLEOTIDE SEQUENCE [LARGE SCALE GENOMIC DNA]</scope>
    <source>
        <strain evidence="1 2">F2A</strain>
    </source>
</reference>
<accession>A0A974RXY5</accession>
<dbReference type="EMBL" id="CP067393">
    <property type="protein sequence ID" value="QQP85369.1"/>
    <property type="molecule type" value="Genomic_DNA"/>
</dbReference>